<keyword evidence="2" id="KW-0808">Transferase</keyword>
<dbReference type="GO" id="GO:0008168">
    <property type="term" value="F:methyltransferase activity"/>
    <property type="evidence" value="ECO:0007669"/>
    <property type="project" value="UniProtKB-KW"/>
</dbReference>
<dbReference type="Pfam" id="PF08241">
    <property type="entry name" value="Methyltransf_11"/>
    <property type="match status" value="1"/>
</dbReference>
<organism evidence="5 6">
    <name type="scientific">Novosphingobium album</name>
    <name type="common">ex Hu et al. 2023</name>
    <dbReference type="NCBI Taxonomy" id="2930093"/>
    <lineage>
        <taxon>Bacteria</taxon>
        <taxon>Pseudomonadati</taxon>
        <taxon>Pseudomonadota</taxon>
        <taxon>Alphaproteobacteria</taxon>
        <taxon>Sphingomonadales</taxon>
        <taxon>Sphingomonadaceae</taxon>
        <taxon>Novosphingobium</taxon>
    </lineage>
</organism>
<sequence length="263" mass="29512">MILEPTGERMVEEHYTGSLQDHVIHILHLATYRFAEAMTRGKRVLDFGCGSGYGSAMIAETADSVVAVDVAADAVAYARDRFIRENLSFDQIDPSSPLPFADASFDMVLSFQVFEHVTDTEHYLSEIRRILVPGGKLLLVTPDRDTRLLPLQRPWNRWHVKEYSKRGLQRELSRHFGTVSVMGMTGRDEMIELEVRRCARVKWMTLPVTLPVMPDNWRVAALNMIHRLRGRTSGEPCACPFTIGDVTISADATPSVNLVAIAA</sequence>
<comment type="caution">
    <text evidence="5">The sequence shown here is derived from an EMBL/GenBank/DDBJ whole genome shotgun (WGS) entry which is preliminary data.</text>
</comment>
<dbReference type="InterPro" id="IPR013216">
    <property type="entry name" value="Methyltransf_11"/>
</dbReference>
<keyword evidence="3" id="KW-0949">S-adenosyl-L-methionine</keyword>
<evidence type="ECO:0000313" key="6">
    <source>
        <dbReference type="Proteomes" id="UP001162880"/>
    </source>
</evidence>
<gene>
    <name evidence="5" type="ORF">MTR64_06105</name>
</gene>
<keyword evidence="1 5" id="KW-0489">Methyltransferase</keyword>
<dbReference type="GO" id="GO:0032259">
    <property type="term" value="P:methylation"/>
    <property type="evidence" value="ECO:0007669"/>
    <property type="project" value="UniProtKB-KW"/>
</dbReference>
<evidence type="ECO:0000256" key="1">
    <source>
        <dbReference type="ARBA" id="ARBA00022603"/>
    </source>
</evidence>
<keyword evidence="6" id="KW-1185">Reference proteome</keyword>
<dbReference type="Gene3D" id="3.40.50.150">
    <property type="entry name" value="Vaccinia Virus protein VP39"/>
    <property type="match status" value="1"/>
</dbReference>
<accession>A0ABT0AZQ8</accession>
<evidence type="ECO:0000256" key="3">
    <source>
        <dbReference type="ARBA" id="ARBA00022691"/>
    </source>
</evidence>
<protein>
    <submittedName>
        <fullName evidence="5">Class I SAM-dependent methyltransferase</fullName>
    </submittedName>
</protein>
<reference evidence="5" key="1">
    <citation type="submission" date="2022-03" db="EMBL/GenBank/DDBJ databases">
        <title>Identification of a novel bacterium isolated from mangrove sediments.</title>
        <authorList>
            <person name="Pan X."/>
        </authorList>
    </citation>
    <scope>NUCLEOTIDE SEQUENCE</scope>
    <source>
        <strain evidence="5">B2580</strain>
    </source>
</reference>
<dbReference type="EMBL" id="JALHLE010000007">
    <property type="protein sequence ID" value="MCJ2178128.1"/>
    <property type="molecule type" value="Genomic_DNA"/>
</dbReference>
<evidence type="ECO:0000256" key="2">
    <source>
        <dbReference type="ARBA" id="ARBA00022679"/>
    </source>
</evidence>
<dbReference type="SUPFAM" id="SSF53335">
    <property type="entry name" value="S-adenosyl-L-methionine-dependent methyltransferases"/>
    <property type="match status" value="1"/>
</dbReference>
<evidence type="ECO:0000313" key="5">
    <source>
        <dbReference type="EMBL" id="MCJ2178128.1"/>
    </source>
</evidence>
<dbReference type="Proteomes" id="UP001162880">
    <property type="component" value="Unassembled WGS sequence"/>
</dbReference>
<proteinExistence type="predicted"/>
<name>A0ABT0AZQ8_9SPHN</name>
<evidence type="ECO:0000259" key="4">
    <source>
        <dbReference type="Pfam" id="PF08241"/>
    </source>
</evidence>
<dbReference type="PANTHER" id="PTHR43464">
    <property type="entry name" value="METHYLTRANSFERASE"/>
    <property type="match status" value="1"/>
</dbReference>
<dbReference type="RefSeq" id="WP_243991884.1">
    <property type="nucleotide sequence ID" value="NZ_JALHLE010000007.1"/>
</dbReference>
<dbReference type="CDD" id="cd02440">
    <property type="entry name" value="AdoMet_MTases"/>
    <property type="match status" value="1"/>
</dbReference>
<feature type="domain" description="Methyltransferase type 11" evidence="4">
    <location>
        <begin position="45"/>
        <end position="138"/>
    </location>
</feature>
<dbReference type="InterPro" id="IPR029063">
    <property type="entry name" value="SAM-dependent_MTases_sf"/>
</dbReference>
<dbReference type="PANTHER" id="PTHR43464:SF19">
    <property type="entry name" value="UBIQUINONE BIOSYNTHESIS O-METHYLTRANSFERASE, MITOCHONDRIAL"/>
    <property type="match status" value="1"/>
</dbReference>